<dbReference type="InterPro" id="IPR006170">
    <property type="entry name" value="PBP/GOBP"/>
</dbReference>
<accession>A0A4D6Q5X9</accession>
<protein>
    <submittedName>
        <fullName evidence="3">Odorant binding protein</fullName>
    </submittedName>
</protein>
<dbReference type="Gene3D" id="1.10.238.20">
    <property type="entry name" value="Pheromone/general odorant binding protein domain"/>
    <property type="match status" value="1"/>
</dbReference>
<evidence type="ECO:0000256" key="1">
    <source>
        <dbReference type="ARBA" id="ARBA00022729"/>
    </source>
</evidence>
<dbReference type="GO" id="GO:0005615">
    <property type="term" value="C:extracellular space"/>
    <property type="evidence" value="ECO:0007669"/>
    <property type="project" value="TreeGrafter"/>
</dbReference>
<feature type="signal peptide" evidence="2">
    <location>
        <begin position="1"/>
        <end position="21"/>
    </location>
</feature>
<gene>
    <name evidence="3" type="primary">OBP21</name>
</gene>
<sequence>MSKFTCLVLCLVAASISRVYAGEEEKAAFRAAIKPIIEECSKDHGVSPDDIESAKAAGSADGIKPCFLGCVYKKAEIINDKGEYDDDTALTKLKTFVNDEDKYAKLAEIGKKCASVNDKAVGDGDAGCERAAQLTACFLENKGEALI</sequence>
<dbReference type="Pfam" id="PF01395">
    <property type="entry name" value="PBP_GOBP"/>
    <property type="match status" value="1"/>
</dbReference>
<keyword evidence="1 2" id="KW-0732">Signal</keyword>
<dbReference type="InterPro" id="IPR036728">
    <property type="entry name" value="PBP_GOBP_sf"/>
</dbReference>
<dbReference type="GO" id="GO:0005549">
    <property type="term" value="F:odorant binding"/>
    <property type="evidence" value="ECO:0007669"/>
    <property type="project" value="InterPro"/>
</dbReference>
<dbReference type="SMART" id="SM00708">
    <property type="entry name" value="PhBP"/>
    <property type="match status" value="1"/>
</dbReference>
<dbReference type="PANTHER" id="PTHR11857">
    <property type="entry name" value="ODORANT BINDING PROTEIN-RELATED"/>
    <property type="match status" value="1"/>
</dbReference>
<dbReference type="CDD" id="cd23992">
    <property type="entry name" value="PBP_GOBP"/>
    <property type="match status" value="1"/>
</dbReference>
<organism evidence="3">
    <name type="scientific">Athetis dissimilis</name>
    <name type="common">Moth</name>
    <name type="synonym">Proxenus dissimilis</name>
    <dbReference type="NCBI Taxonomy" id="1737331"/>
    <lineage>
        <taxon>Eukaryota</taxon>
        <taxon>Metazoa</taxon>
        <taxon>Ecdysozoa</taxon>
        <taxon>Arthropoda</taxon>
        <taxon>Hexapoda</taxon>
        <taxon>Insecta</taxon>
        <taxon>Pterygota</taxon>
        <taxon>Neoptera</taxon>
        <taxon>Endopterygota</taxon>
        <taxon>Lepidoptera</taxon>
        <taxon>Glossata</taxon>
        <taxon>Ditrysia</taxon>
        <taxon>Noctuoidea</taxon>
        <taxon>Noctuidae</taxon>
        <taxon>Noctuinae</taxon>
        <taxon>Athetis</taxon>
    </lineage>
</organism>
<dbReference type="GO" id="GO:0007608">
    <property type="term" value="P:sensory perception of smell"/>
    <property type="evidence" value="ECO:0007669"/>
    <property type="project" value="TreeGrafter"/>
</dbReference>
<evidence type="ECO:0000313" key="3">
    <source>
        <dbReference type="EMBL" id="QCF41936.1"/>
    </source>
</evidence>
<reference evidence="3" key="1">
    <citation type="submission" date="2018-09" db="EMBL/GenBank/DDBJ databases">
        <authorList>
            <person name="Song Y.Q."/>
        </authorList>
    </citation>
    <scope>NUCLEOTIDE SEQUENCE</scope>
    <source>
        <tissue evidence="3">Antenna or genitals</tissue>
    </source>
</reference>
<dbReference type="AlphaFoldDB" id="A0A4D6Q5X9"/>
<proteinExistence type="evidence at transcript level"/>
<evidence type="ECO:0000256" key="2">
    <source>
        <dbReference type="SAM" id="SignalP"/>
    </source>
</evidence>
<dbReference type="SUPFAM" id="SSF47565">
    <property type="entry name" value="Insect pheromone/odorant-binding proteins"/>
    <property type="match status" value="1"/>
</dbReference>
<dbReference type="EMBL" id="MH900305">
    <property type="protein sequence ID" value="QCF41936.1"/>
    <property type="molecule type" value="mRNA"/>
</dbReference>
<feature type="chain" id="PRO_5020037789" evidence="2">
    <location>
        <begin position="22"/>
        <end position="147"/>
    </location>
</feature>
<name>A0A4D6Q5X9_ATHDI</name>